<evidence type="ECO:0000256" key="1">
    <source>
        <dbReference type="SAM" id="MobiDB-lite"/>
    </source>
</evidence>
<sequence length="176" mass="20173">MDFLEHYHKVQTLKTWKQRNSSLAVEIEAAERPDGAGDESINYAGRVDYTAADGWATGPHKSLVPVRVTLKTGLIEAAASAEQDKTRQDNAWERRRQDNAMFLFRVYDLITIIFIELTRQNVRKKTMGRTRPGSGMTRDPKGQWVHAPPKYSRDTEMSPEATRKYLHPTLEPYVPQ</sequence>
<gene>
    <name evidence="2" type="ORF">PoB_005705900</name>
</gene>
<organism evidence="2 3">
    <name type="scientific">Plakobranchus ocellatus</name>
    <dbReference type="NCBI Taxonomy" id="259542"/>
    <lineage>
        <taxon>Eukaryota</taxon>
        <taxon>Metazoa</taxon>
        <taxon>Spiralia</taxon>
        <taxon>Lophotrochozoa</taxon>
        <taxon>Mollusca</taxon>
        <taxon>Gastropoda</taxon>
        <taxon>Heterobranchia</taxon>
        <taxon>Euthyneura</taxon>
        <taxon>Panpulmonata</taxon>
        <taxon>Sacoglossa</taxon>
        <taxon>Placobranchoidea</taxon>
        <taxon>Plakobranchidae</taxon>
        <taxon>Plakobranchus</taxon>
    </lineage>
</organism>
<dbReference type="EMBL" id="BLXT01006250">
    <property type="protein sequence ID" value="GFO30554.1"/>
    <property type="molecule type" value="Genomic_DNA"/>
</dbReference>
<evidence type="ECO:0000313" key="3">
    <source>
        <dbReference type="Proteomes" id="UP000735302"/>
    </source>
</evidence>
<comment type="caution">
    <text evidence="2">The sequence shown here is derived from an EMBL/GenBank/DDBJ whole genome shotgun (WGS) entry which is preliminary data.</text>
</comment>
<accession>A0AAV4CIA6</accession>
<feature type="region of interest" description="Disordered" evidence="1">
    <location>
        <begin position="125"/>
        <end position="176"/>
    </location>
</feature>
<evidence type="ECO:0000313" key="2">
    <source>
        <dbReference type="EMBL" id="GFO30554.1"/>
    </source>
</evidence>
<dbReference type="Proteomes" id="UP000735302">
    <property type="component" value="Unassembled WGS sequence"/>
</dbReference>
<reference evidence="2 3" key="1">
    <citation type="journal article" date="2021" name="Elife">
        <title>Chloroplast acquisition without the gene transfer in kleptoplastic sea slugs, Plakobranchus ocellatus.</title>
        <authorList>
            <person name="Maeda T."/>
            <person name="Takahashi S."/>
            <person name="Yoshida T."/>
            <person name="Shimamura S."/>
            <person name="Takaki Y."/>
            <person name="Nagai Y."/>
            <person name="Toyoda A."/>
            <person name="Suzuki Y."/>
            <person name="Arimoto A."/>
            <person name="Ishii H."/>
            <person name="Satoh N."/>
            <person name="Nishiyama T."/>
            <person name="Hasebe M."/>
            <person name="Maruyama T."/>
            <person name="Minagawa J."/>
            <person name="Obokata J."/>
            <person name="Shigenobu S."/>
        </authorList>
    </citation>
    <scope>NUCLEOTIDE SEQUENCE [LARGE SCALE GENOMIC DNA]</scope>
</reference>
<keyword evidence="3" id="KW-1185">Reference proteome</keyword>
<name>A0AAV4CIA6_9GAST</name>
<proteinExistence type="predicted"/>
<protein>
    <submittedName>
        <fullName evidence="2">Uncharacterized protein</fullName>
    </submittedName>
</protein>
<dbReference type="AlphaFoldDB" id="A0AAV4CIA6"/>